<proteinExistence type="inferred from homology"/>
<dbReference type="AlphaFoldDB" id="A0AAD4ZX82"/>
<dbReference type="PANTHER" id="PTHR45668">
    <property type="entry name" value="SERINE/THREONINE-PROTEIN PHOSPHATASE 5-RELATED"/>
    <property type="match status" value="1"/>
</dbReference>
<dbReference type="GO" id="GO:0046872">
    <property type="term" value="F:metal ion binding"/>
    <property type="evidence" value="ECO:0007669"/>
    <property type="project" value="UniProtKB-KW"/>
</dbReference>
<protein>
    <recommendedName>
        <fullName evidence="4">Serine/threonine-protein phosphatase</fullName>
        <ecNumber evidence="4">3.1.3.16</ecNumber>
    </recommendedName>
</protein>
<name>A0AAD4ZX82_PRUDU</name>
<comment type="cofactor">
    <cofactor evidence="1">
        <name>Mn(2+)</name>
        <dbReference type="ChEBI" id="CHEBI:29035"/>
    </cofactor>
</comment>
<gene>
    <name evidence="8" type="ORF">L3X38_008812</name>
</gene>
<feature type="compositionally biased region" description="Polar residues" evidence="5">
    <location>
        <begin position="569"/>
        <end position="581"/>
    </location>
</feature>
<dbReference type="Pfam" id="PF00149">
    <property type="entry name" value="Metallophos"/>
    <property type="match status" value="1"/>
</dbReference>
<keyword evidence="9" id="KW-1185">Reference proteome</keyword>
<dbReference type="InterPro" id="IPR006186">
    <property type="entry name" value="Ser/Thr-sp_prot-phosphatase"/>
</dbReference>
<evidence type="ECO:0000259" key="7">
    <source>
        <dbReference type="PROSITE" id="PS00125"/>
    </source>
</evidence>
<feature type="region of interest" description="Disordered" evidence="5">
    <location>
        <begin position="561"/>
        <end position="614"/>
    </location>
</feature>
<dbReference type="GO" id="GO:0004722">
    <property type="term" value="F:protein serine/threonine phosphatase activity"/>
    <property type="evidence" value="ECO:0007669"/>
    <property type="project" value="UniProtKB-EC"/>
</dbReference>
<dbReference type="EMBL" id="JAJFAZ020000001">
    <property type="protein sequence ID" value="KAI5355917.1"/>
    <property type="molecule type" value="Genomic_DNA"/>
</dbReference>
<evidence type="ECO:0000256" key="4">
    <source>
        <dbReference type="RuleBase" id="RU004273"/>
    </source>
</evidence>
<evidence type="ECO:0000256" key="1">
    <source>
        <dbReference type="ARBA" id="ARBA00001936"/>
    </source>
</evidence>
<dbReference type="Gene3D" id="3.60.21.10">
    <property type="match status" value="1"/>
</dbReference>
<feature type="region of interest" description="Disordered" evidence="5">
    <location>
        <begin position="676"/>
        <end position="749"/>
    </location>
</feature>
<evidence type="ECO:0000313" key="9">
    <source>
        <dbReference type="Proteomes" id="UP001054821"/>
    </source>
</evidence>
<feature type="signal peptide" evidence="6">
    <location>
        <begin position="1"/>
        <end position="18"/>
    </location>
</feature>
<feature type="compositionally biased region" description="Low complexity" evidence="5">
    <location>
        <begin position="701"/>
        <end position="723"/>
    </location>
</feature>
<evidence type="ECO:0000256" key="6">
    <source>
        <dbReference type="SAM" id="SignalP"/>
    </source>
</evidence>
<dbReference type="PANTHER" id="PTHR45668:SF9">
    <property type="entry name" value="SERINE_THREONINE-PROTEIN PHOSPHATASE 7"/>
    <property type="match status" value="1"/>
</dbReference>
<dbReference type="SMART" id="SM00156">
    <property type="entry name" value="PP2Ac"/>
    <property type="match status" value="1"/>
</dbReference>
<comment type="similarity">
    <text evidence="4">Belongs to the PPP phosphatase family.</text>
</comment>
<keyword evidence="3" id="KW-0464">Manganese</keyword>
<keyword evidence="4" id="KW-0378">Hydrolase</keyword>
<dbReference type="InterPro" id="IPR019557">
    <property type="entry name" value="AminoTfrase-like_pln_mobile"/>
</dbReference>
<dbReference type="SUPFAM" id="SSF56300">
    <property type="entry name" value="Metallo-dependent phosphatases"/>
    <property type="match status" value="1"/>
</dbReference>
<feature type="domain" description="Serine/threonine specific protein phosphatases" evidence="7">
    <location>
        <begin position="884"/>
        <end position="889"/>
    </location>
</feature>
<dbReference type="PRINTS" id="PR00114">
    <property type="entry name" value="STPHPHTASE"/>
</dbReference>
<dbReference type="InterPro" id="IPR051134">
    <property type="entry name" value="PPP_phosphatase"/>
</dbReference>
<keyword evidence="6" id="KW-0732">Signal</keyword>
<sequence length="1188" mass="133928">MFLHFDLLTFSFFVCVASKFLHKIRLASTTTYFLLSSLCCFPPDLISGFHEILIVSGELGYEIQIREAVVRPNCLTILRFKESRPPSKRRKVMKKLQNKAQRIKQLSLSVLLWANPKEKKKTNGRDVTKIERNSGVLIRQLFRSCFSLSLLSTPSRTRTRRNSVIAPSLWAPSLSKKMANDQEYLPQISSTNQQLDKLMKWNVDERVECRLEGTGFDTYLKYARVTVKHDFAMLNAILACYKKGRFIFGKWKYVLGLEDVLRITGLPIDGNPVTGSDLDSRELAWKIFGMVECNKGTKCSLSWLKSNFEVVPPQLDGKEIEKYVIAYMLYVLGACILPDKSRDKVCLMYLHTLENVDNVKNYAFGAAMLAHLQNAIEGFSESPKSKRFCGDAAFLTVAIMEYIPELAYKLMKRNNFAKPDKFPLLIGWGEVYKQRLESKYRASMEEYVDVLKNIEEVTWQPYARLTESFLPDWLKPQLIMRLSRTVMICFNYVAYHRPDKCIKKFGFRKVDLSACGKVKQYQTKAMSGPEQVDYSTKQYVLDWECRHIYLIQCIDVLPNSPTPDLDEPNPNSFAMRSSTTPEDAPAPGQTATPASSAFMATPLGHTPTPSLIEKDGWSEAQVNIEDEEVRTSEAQVRTSQAQACITQITQAVQTPPSQLVFSVIDQEAEPSTLPWPVLQHSSTADPSTSDQASPSCNPRLPASQDQQSAAAPAEVAEVAKPPVINSLPSIATNSESDDNPSLQSPQLQTPIGWPPNGKLTFNWVRCLMSVFDWASRHLEPTQLPDVFPVEVFDSLVLCASKILHKEANCVTIDNLAPESTVVVVGDLHGQLHDLLFLLHDAGFPSENRYFVFNGDYVDRGAWGLESFLILLAWKVFMPKRVYLLRGNHESKYCTSVYGFENEVLTKYGDRGKHVYCKCLGCFKDLPLASIIGKHVYTAHGGIFRHMPLMPKKSRGKKRHKIGFNPEPNSLSLGSVEELNKARRSVLDPPWEGPNLIPGDVLWSDPSMTYGLSLNTERGIGLLWGPDCTEAFLKKFQLKLIIRSHEGPDAREKRPGLGGMDEGYTIDHIVESGKLITLFSAPDYPQFQGTNERIRLDSNGDQSVKESVAPGTWFFVVDQEYIQETCLLRSTLLYYLEVAQFLRGNPEAGLFFFDSSYRRLLNHSGKKLVAADPSLSLKQRALIADANAL</sequence>
<reference evidence="8 9" key="1">
    <citation type="journal article" date="2022" name="G3 (Bethesda)">
        <title>Whole-genome sequence and methylome profiling of the almond [Prunus dulcis (Mill.) D.A. Webb] cultivar 'Nonpareil'.</title>
        <authorList>
            <person name="D'Amico-Willman K.M."/>
            <person name="Ouma W.Z."/>
            <person name="Meulia T."/>
            <person name="Sideli G.M."/>
            <person name="Gradziel T.M."/>
            <person name="Fresnedo-Ramirez J."/>
        </authorList>
    </citation>
    <scope>NUCLEOTIDE SEQUENCE [LARGE SCALE GENOMIC DNA]</scope>
    <source>
        <strain evidence="8">Clone GOH B32 T37-40</strain>
    </source>
</reference>
<comment type="catalytic activity">
    <reaction evidence="4">
        <text>O-phospho-L-threonyl-[protein] + H2O = L-threonyl-[protein] + phosphate</text>
        <dbReference type="Rhea" id="RHEA:47004"/>
        <dbReference type="Rhea" id="RHEA-COMP:11060"/>
        <dbReference type="Rhea" id="RHEA-COMP:11605"/>
        <dbReference type="ChEBI" id="CHEBI:15377"/>
        <dbReference type="ChEBI" id="CHEBI:30013"/>
        <dbReference type="ChEBI" id="CHEBI:43474"/>
        <dbReference type="ChEBI" id="CHEBI:61977"/>
        <dbReference type="EC" id="3.1.3.16"/>
    </reaction>
</comment>
<evidence type="ECO:0000256" key="2">
    <source>
        <dbReference type="ARBA" id="ARBA00022723"/>
    </source>
</evidence>
<dbReference type="InterPro" id="IPR004843">
    <property type="entry name" value="Calcineurin-like_PHP"/>
</dbReference>
<evidence type="ECO:0000313" key="8">
    <source>
        <dbReference type="EMBL" id="KAI5355917.1"/>
    </source>
</evidence>
<accession>A0AAD4ZX82</accession>
<evidence type="ECO:0000256" key="5">
    <source>
        <dbReference type="SAM" id="MobiDB-lite"/>
    </source>
</evidence>
<feature type="compositionally biased region" description="Polar residues" evidence="5">
    <location>
        <begin position="679"/>
        <end position="696"/>
    </location>
</feature>
<dbReference type="InterPro" id="IPR029052">
    <property type="entry name" value="Metallo-depent_PP-like"/>
</dbReference>
<feature type="chain" id="PRO_5042139256" description="Serine/threonine-protein phosphatase" evidence="6">
    <location>
        <begin position="19"/>
        <end position="1188"/>
    </location>
</feature>
<dbReference type="PROSITE" id="PS00125">
    <property type="entry name" value="SER_THR_PHOSPHATASE"/>
    <property type="match status" value="1"/>
</dbReference>
<keyword evidence="2" id="KW-0479">Metal-binding</keyword>
<organism evidence="8 9">
    <name type="scientific">Prunus dulcis</name>
    <name type="common">Almond</name>
    <name type="synonym">Amygdalus dulcis</name>
    <dbReference type="NCBI Taxonomy" id="3755"/>
    <lineage>
        <taxon>Eukaryota</taxon>
        <taxon>Viridiplantae</taxon>
        <taxon>Streptophyta</taxon>
        <taxon>Embryophyta</taxon>
        <taxon>Tracheophyta</taxon>
        <taxon>Spermatophyta</taxon>
        <taxon>Magnoliopsida</taxon>
        <taxon>eudicotyledons</taxon>
        <taxon>Gunneridae</taxon>
        <taxon>Pentapetalae</taxon>
        <taxon>rosids</taxon>
        <taxon>fabids</taxon>
        <taxon>Rosales</taxon>
        <taxon>Rosaceae</taxon>
        <taxon>Amygdaloideae</taxon>
        <taxon>Amygdaleae</taxon>
        <taxon>Prunus</taxon>
    </lineage>
</organism>
<feature type="compositionally biased region" description="Polar residues" evidence="5">
    <location>
        <begin position="726"/>
        <end position="749"/>
    </location>
</feature>
<dbReference type="Pfam" id="PF10536">
    <property type="entry name" value="PMD"/>
    <property type="match status" value="1"/>
</dbReference>
<dbReference type="EC" id="3.1.3.16" evidence="4"/>
<evidence type="ECO:0000256" key="3">
    <source>
        <dbReference type="ARBA" id="ARBA00023211"/>
    </source>
</evidence>
<comment type="caution">
    <text evidence="8">The sequence shown here is derived from an EMBL/GenBank/DDBJ whole genome shotgun (WGS) entry which is preliminary data.</text>
</comment>
<dbReference type="Proteomes" id="UP001054821">
    <property type="component" value="Chromosome 1"/>
</dbReference>